<organism evidence="1 2">
    <name type="scientific">Planoprotostelium fungivorum</name>
    <dbReference type="NCBI Taxonomy" id="1890364"/>
    <lineage>
        <taxon>Eukaryota</taxon>
        <taxon>Amoebozoa</taxon>
        <taxon>Evosea</taxon>
        <taxon>Variosea</taxon>
        <taxon>Cavosteliida</taxon>
        <taxon>Cavosteliaceae</taxon>
        <taxon>Planoprotostelium</taxon>
    </lineage>
</organism>
<comment type="caution">
    <text evidence="1">The sequence shown here is derived from an EMBL/GenBank/DDBJ whole genome shotgun (WGS) entry which is preliminary data.</text>
</comment>
<evidence type="ECO:0000313" key="2">
    <source>
        <dbReference type="Proteomes" id="UP000241769"/>
    </source>
</evidence>
<protein>
    <submittedName>
        <fullName evidence="1">Uncharacterized protein</fullName>
    </submittedName>
</protein>
<accession>A0A2P6MSL7</accession>
<reference evidence="1 2" key="1">
    <citation type="journal article" date="2018" name="Genome Biol. Evol.">
        <title>Multiple Roots of Fruiting Body Formation in Amoebozoa.</title>
        <authorList>
            <person name="Hillmann F."/>
            <person name="Forbes G."/>
            <person name="Novohradska S."/>
            <person name="Ferling I."/>
            <person name="Riege K."/>
            <person name="Groth M."/>
            <person name="Westermann M."/>
            <person name="Marz M."/>
            <person name="Spaller T."/>
            <person name="Winckler T."/>
            <person name="Schaap P."/>
            <person name="Glockner G."/>
        </authorList>
    </citation>
    <scope>NUCLEOTIDE SEQUENCE [LARGE SCALE GENOMIC DNA]</scope>
    <source>
        <strain evidence="1 2">Jena</strain>
    </source>
</reference>
<dbReference type="EMBL" id="MDYQ01000447">
    <property type="protein sequence ID" value="PRP74695.1"/>
    <property type="molecule type" value="Genomic_DNA"/>
</dbReference>
<name>A0A2P6MSL7_9EUKA</name>
<evidence type="ECO:0000313" key="1">
    <source>
        <dbReference type="EMBL" id="PRP74695.1"/>
    </source>
</evidence>
<keyword evidence="2" id="KW-1185">Reference proteome</keyword>
<gene>
    <name evidence="1" type="ORF">PROFUN_16116</name>
</gene>
<dbReference type="Proteomes" id="UP000241769">
    <property type="component" value="Unassembled WGS sequence"/>
</dbReference>
<sequence>MRRGYRNCWKEKEKEYAAEVKRVQVECTSETMSLELQLEEMLKTIEQKDKFITKQMMSLRKYMAHDIACFTFQVQQAGKMCVTQTDTQDTRPTHKPSLASASRIYKLMWKQAFSIREYAHYKQASKEGDWTRCKRQNQKKDTASC</sequence>
<dbReference type="AlphaFoldDB" id="A0A2P6MSL7"/>
<proteinExistence type="predicted"/>
<dbReference type="InParanoid" id="A0A2P6MSL7"/>